<keyword evidence="5" id="KW-1185">Reference proteome</keyword>
<dbReference type="AlphaFoldDB" id="V4A593"/>
<gene>
    <name evidence="4" type="ORF">LOTGIDRAFT_234501</name>
</gene>
<proteinExistence type="inferred from homology"/>
<dbReference type="CTD" id="20249557"/>
<dbReference type="Pfam" id="PF00996">
    <property type="entry name" value="GDI"/>
    <property type="match status" value="1"/>
</dbReference>
<dbReference type="Proteomes" id="UP000030746">
    <property type="component" value="Unassembled WGS sequence"/>
</dbReference>
<dbReference type="HOGENOM" id="CLU_1808396_0_0_1"/>
<dbReference type="GO" id="GO:0005092">
    <property type="term" value="F:GDP-dissociation inhibitor activity"/>
    <property type="evidence" value="ECO:0007669"/>
    <property type="project" value="InterPro"/>
</dbReference>
<evidence type="ECO:0000256" key="1">
    <source>
        <dbReference type="ARBA" id="ARBA00005593"/>
    </source>
</evidence>
<dbReference type="GO" id="GO:0005829">
    <property type="term" value="C:cytosol"/>
    <property type="evidence" value="ECO:0007669"/>
    <property type="project" value="TreeGrafter"/>
</dbReference>
<organism evidence="4 5">
    <name type="scientific">Lottia gigantea</name>
    <name type="common">Giant owl limpet</name>
    <dbReference type="NCBI Taxonomy" id="225164"/>
    <lineage>
        <taxon>Eukaryota</taxon>
        <taxon>Metazoa</taxon>
        <taxon>Spiralia</taxon>
        <taxon>Lophotrochozoa</taxon>
        <taxon>Mollusca</taxon>
        <taxon>Gastropoda</taxon>
        <taxon>Patellogastropoda</taxon>
        <taxon>Lottioidea</taxon>
        <taxon>Lottiidae</taxon>
        <taxon>Lottia</taxon>
    </lineage>
</organism>
<dbReference type="STRING" id="225164.V4A593"/>
<name>V4A593_LOTGI</name>
<dbReference type="OrthoDB" id="1923006at2759"/>
<reference evidence="4 5" key="1">
    <citation type="journal article" date="2013" name="Nature">
        <title>Insights into bilaterian evolution from three spiralian genomes.</title>
        <authorList>
            <person name="Simakov O."/>
            <person name="Marletaz F."/>
            <person name="Cho S.J."/>
            <person name="Edsinger-Gonzales E."/>
            <person name="Havlak P."/>
            <person name="Hellsten U."/>
            <person name="Kuo D.H."/>
            <person name="Larsson T."/>
            <person name="Lv J."/>
            <person name="Arendt D."/>
            <person name="Savage R."/>
            <person name="Osoegawa K."/>
            <person name="de Jong P."/>
            <person name="Grimwood J."/>
            <person name="Chapman J.A."/>
            <person name="Shapiro H."/>
            <person name="Aerts A."/>
            <person name="Otillar R.P."/>
            <person name="Terry A.Y."/>
            <person name="Boore J.L."/>
            <person name="Grigoriev I.V."/>
            <person name="Lindberg D.R."/>
            <person name="Seaver E.C."/>
            <person name="Weisblat D.A."/>
            <person name="Putnam N.H."/>
            <person name="Rokhsar D.S."/>
        </authorList>
    </citation>
    <scope>NUCLEOTIDE SEQUENCE [LARGE SCALE GENOMIC DNA]</scope>
</reference>
<dbReference type="GO" id="GO:0005968">
    <property type="term" value="C:Rab-protein geranylgeranyltransferase complex"/>
    <property type="evidence" value="ECO:0007669"/>
    <property type="project" value="TreeGrafter"/>
</dbReference>
<evidence type="ECO:0008006" key="6">
    <source>
        <dbReference type="Google" id="ProtNLM"/>
    </source>
</evidence>
<dbReference type="EMBL" id="KB202685">
    <property type="protein sequence ID" value="ESO88411.1"/>
    <property type="molecule type" value="Genomic_DNA"/>
</dbReference>
<feature type="signal peptide" evidence="3">
    <location>
        <begin position="1"/>
        <end position="26"/>
    </location>
</feature>
<evidence type="ECO:0000256" key="3">
    <source>
        <dbReference type="SAM" id="SignalP"/>
    </source>
</evidence>
<accession>V4A593</accession>
<protein>
    <recommendedName>
        <fullName evidence="6">PiggyBac transposable element-derived protein domain-containing protein</fullName>
    </recommendedName>
</protein>
<dbReference type="GO" id="GO:0016192">
    <property type="term" value="P:vesicle-mediated transport"/>
    <property type="evidence" value="ECO:0007669"/>
    <property type="project" value="TreeGrafter"/>
</dbReference>
<evidence type="ECO:0000256" key="2">
    <source>
        <dbReference type="SAM" id="MobiDB-lite"/>
    </source>
</evidence>
<dbReference type="GeneID" id="20249557"/>
<dbReference type="PANTHER" id="PTHR11787">
    <property type="entry name" value="RAB GDP-DISSOCIATION INHIBITOR"/>
    <property type="match status" value="1"/>
</dbReference>
<keyword evidence="3" id="KW-0732">Signal</keyword>
<dbReference type="GO" id="GO:0007264">
    <property type="term" value="P:small GTPase-mediated signal transduction"/>
    <property type="evidence" value="ECO:0007669"/>
    <property type="project" value="InterPro"/>
</dbReference>
<feature type="region of interest" description="Disordered" evidence="2">
    <location>
        <begin position="118"/>
        <end position="143"/>
    </location>
</feature>
<dbReference type="Gene3D" id="3.50.50.60">
    <property type="entry name" value="FAD/NAD(P)-binding domain"/>
    <property type="match status" value="1"/>
</dbReference>
<evidence type="ECO:0000313" key="4">
    <source>
        <dbReference type="EMBL" id="ESO88411.1"/>
    </source>
</evidence>
<feature type="chain" id="PRO_5004716384" description="PiggyBac transposable element-derived protein domain-containing protein" evidence="3">
    <location>
        <begin position="27"/>
        <end position="143"/>
    </location>
</feature>
<dbReference type="InterPro" id="IPR018203">
    <property type="entry name" value="GDP_dissociation_inhibitor"/>
</dbReference>
<dbReference type="RefSeq" id="XP_009060821.1">
    <property type="nucleotide sequence ID" value="XM_009062573.1"/>
</dbReference>
<dbReference type="InterPro" id="IPR036188">
    <property type="entry name" value="FAD/NAD-bd_sf"/>
</dbReference>
<dbReference type="KEGG" id="lgi:LOTGIDRAFT_234501"/>
<comment type="similarity">
    <text evidence="1">Belongs to the Rab GDI family.</text>
</comment>
<dbReference type="GO" id="GO:0005634">
    <property type="term" value="C:nucleus"/>
    <property type="evidence" value="ECO:0007669"/>
    <property type="project" value="TreeGrafter"/>
</dbReference>
<evidence type="ECO:0000313" key="5">
    <source>
        <dbReference type="Proteomes" id="UP000030746"/>
    </source>
</evidence>
<sequence length="143" mass="16018">MVASFFSVRLCAVFGGTYCLMTGVHSVLLDQQNKCQAIITNAGQRINCKWLIMGTSYSPEKYIQSPNTKKISRCILLTDRSLLQTDTQEARRIFKKICPDEIFLPKPPHPDDIIYVDESEATSGGGETWDGQKVEGEAKDNKK</sequence>
<dbReference type="Gene3D" id="3.30.519.10">
    <property type="entry name" value="Guanine Nucleotide Dissociation Inhibitor, domain 2"/>
    <property type="match status" value="1"/>
</dbReference>
<feature type="compositionally biased region" description="Basic and acidic residues" evidence="2">
    <location>
        <begin position="130"/>
        <end position="143"/>
    </location>
</feature>
<dbReference type="PANTHER" id="PTHR11787:SF4">
    <property type="entry name" value="CHM, RAB ESCORT PROTEIN 1"/>
    <property type="match status" value="1"/>
</dbReference>